<organism evidence="3 4">
    <name type="scientific">Rhizobium gallicum bv. gallicum R602sp</name>
    <dbReference type="NCBI Taxonomy" id="1041138"/>
    <lineage>
        <taxon>Bacteria</taxon>
        <taxon>Pseudomonadati</taxon>
        <taxon>Pseudomonadota</taxon>
        <taxon>Alphaproteobacteria</taxon>
        <taxon>Hyphomicrobiales</taxon>
        <taxon>Rhizobiaceae</taxon>
        <taxon>Rhizobium/Agrobacterium group</taxon>
        <taxon>Rhizobium</taxon>
    </lineage>
</organism>
<dbReference type="PROSITE" id="PS50887">
    <property type="entry name" value="GGDEF"/>
    <property type="match status" value="1"/>
</dbReference>
<keyword evidence="4" id="KW-1185">Reference proteome</keyword>
<dbReference type="PANTHER" id="PTHR44757:SF2">
    <property type="entry name" value="BIOFILM ARCHITECTURE MAINTENANCE PROTEIN MBAA"/>
    <property type="match status" value="1"/>
</dbReference>
<name>A0A0B4XF98_9HYPH</name>
<dbReference type="InterPro" id="IPR052155">
    <property type="entry name" value="Biofilm_reg_signaling"/>
</dbReference>
<dbReference type="PROSITE" id="PS50883">
    <property type="entry name" value="EAL"/>
    <property type="match status" value="1"/>
</dbReference>
<dbReference type="InterPro" id="IPR029787">
    <property type="entry name" value="Nucleotide_cyclase"/>
</dbReference>
<dbReference type="SMART" id="SM00267">
    <property type="entry name" value="GGDEF"/>
    <property type="match status" value="1"/>
</dbReference>
<evidence type="ECO:0000313" key="4">
    <source>
        <dbReference type="Proteomes" id="UP000031368"/>
    </source>
</evidence>
<dbReference type="SMART" id="SM00052">
    <property type="entry name" value="EAL"/>
    <property type="match status" value="1"/>
</dbReference>
<evidence type="ECO:0000259" key="2">
    <source>
        <dbReference type="PROSITE" id="PS50887"/>
    </source>
</evidence>
<keyword evidence="3" id="KW-0614">Plasmid</keyword>
<dbReference type="EMBL" id="CP006880">
    <property type="protein sequence ID" value="AJD45157.1"/>
    <property type="molecule type" value="Genomic_DNA"/>
</dbReference>
<gene>
    <name evidence="3" type="ORF">RGR602_PC01127</name>
</gene>
<dbReference type="Pfam" id="PF00990">
    <property type="entry name" value="GGDEF"/>
    <property type="match status" value="1"/>
</dbReference>
<dbReference type="RefSeq" id="WP_040115429.1">
    <property type="nucleotide sequence ID" value="NZ_CP006880.1"/>
</dbReference>
<dbReference type="CDD" id="cd01948">
    <property type="entry name" value="EAL"/>
    <property type="match status" value="1"/>
</dbReference>
<sequence length="556" mass="61610">MPENRANWPQPAPQSESGSHVEGLFSLWDHDLRLVDWSEKLKERLDLADEAPLTLGDVYPDLENPDLAALVQLVVDTGKPRTIRLDAGKSERRNLLLFQAGAGLAIVELGGSDIDETAKAQELDRALLLHQATHDVLTGLPNRRQFSDKLGKILPVRAKAGLALMQIDLDDFKPVNDTLGHGAGDIVLKLAAERIRKALGKDETAYRLAGDEFAVIQIAREQPDEAEKLAESLITEFRKPFTVDGITVFVGASIGVAIAPRDGNESEQLMKAADVALYAAKKDGRRRARTFNPSMLHVLEQREVLRRSLRVALQHREFFIEYQPLVDRSLAIAGFEALLRWRHPILGVISPITFIPMAESDGLMSEIGQWVLEEACRQASTWPAHYTLAVNLSPAEFLTPGLTDRVSQTLDVVGLPSERLELEITETVLLERTINNLDTLNTLNVLGIQISLDDFGTEYSSLSYLKNFPFDNIKIDKYFINDLPDDQKSQTIVRFVIAMAHGLGMRVTAEGVETAEQAAWLQAEGCDRLQGYFLSPPLGADMVDEFIGKHADTGPE</sequence>
<feature type="domain" description="EAL" evidence="1">
    <location>
        <begin position="302"/>
        <end position="551"/>
    </location>
</feature>
<dbReference type="InterPro" id="IPR000160">
    <property type="entry name" value="GGDEF_dom"/>
</dbReference>
<dbReference type="Pfam" id="PF00563">
    <property type="entry name" value="EAL"/>
    <property type="match status" value="1"/>
</dbReference>
<dbReference type="CDD" id="cd01949">
    <property type="entry name" value="GGDEF"/>
    <property type="match status" value="1"/>
</dbReference>
<dbReference type="NCBIfam" id="TIGR00254">
    <property type="entry name" value="GGDEF"/>
    <property type="match status" value="1"/>
</dbReference>
<dbReference type="SUPFAM" id="SSF55073">
    <property type="entry name" value="Nucleotide cyclase"/>
    <property type="match status" value="1"/>
</dbReference>
<evidence type="ECO:0000313" key="3">
    <source>
        <dbReference type="EMBL" id="AJD45157.1"/>
    </source>
</evidence>
<evidence type="ECO:0000259" key="1">
    <source>
        <dbReference type="PROSITE" id="PS50883"/>
    </source>
</evidence>
<accession>A0A0B4XF98</accession>
<dbReference type="SUPFAM" id="SSF141868">
    <property type="entry name" value="EAL domain-like"/>
    <property type="match status" value="1"/>
</dbReference>
<dbReference type="AlphaFoldDB" id="A0A0B4XF98"/>
<dbReference type="PANTHER" id="PTHR44757">
    <property type="entry name" value="DIGUANYLATE CYCLASE DGCP"/>
    <property type="match status" value="1"/>
</dbReference>
<dbReference type="Gene3D" id="3.30.70.270">
    <property type="match status" value="1"/>
</dbReference>
<dbReference type="InterPro" id="IPR043128">
    <property type="entry name" value="Rev_trsase/Diguanyl_cyclase"/>
</dbReference>
<dbReference type="Proteomes" id="UP000031368">
    <property type="component" value="Plasmid pRgalR602c"/>
</dbReference>
<dbReference type="InterPro" id="IPR035919">
    <property type="entry name" value="EAL_sf"/>
</dbReference>
<reference evidence="3 4" key="1">
    <citation type="submission" date="2013-11" db="EMBL/GenBank/DDBJ databases">
        <title>Complete genome sequence of Rhizobium gallicum bv. gallicum R602.</title>
        <authorList>
            <person name="Bustos P."/>
            <person name="Santamaria R.I."/>
            <person name="Lozano L."/>
            <person name="Acosta J.L."/>
            <person name="Ormeno-Orrillo E."/>
            <person name="Rogel M.A."/>
            <person name="Romero D."/>
            <person name="Cevallos M.A."/>
            <person name="Martinez-Romero E."/>
            <person name="Gonzalez V."/>
        </authorList>
    </citation>
    <scope>NUCLEOTIDE SEQUENCE [LARGE SCALE GENOMIC DNA]</scope>
    <source>
        <strain evidence="3 4">R602</strain>
        <plasmid evidence="3 4">pRgalR602c</plasmid>
    </source>
</reference>
<dbReference type="KEGG" id="rga:RGR602_PC01127"/>
<dbReference type="InterPro" id="IPR001633">
    <property type="entry name" value="EAL_dom"/>
</dbReference>
<dbReference type="HOGENOM" id="CLU_000445_70_50_5"/>
<protein>
    <submittedName>
        <fullName evidence="3">GGDEF/EAL domain-containing protein</fullName>
    </submittedName>
</protein>
<geneLocation type="plasmid" evidence="3 4">
    <name>pRgalR602c</name>
</geneLocation>
<feature type="domain" description="GGDEF" evidence="2">
    <location>
        <begin position="160"/>
        <end position="293"/>
    </location>
</feature>
<dbReference type="Gene3D" id="3.20.20.450">
    <property type="entry name" value="EAL domain"/>
    <property type="match status" value="1"/>
</dbReference>
<proteinExistence type="predicted"/>